<dbReference type="InterPro" id="IPR046616">
    <property type="entry name" value="DUF6729"/>
</dbReference>
<reference evidence="3 4" key="1">
    <citation type="submission" date="2022-05" db="EMBL/GenBank/DDBJ databases">
        <authorList>
            <consortium name="Genoscope - CEA"/>
            <person name="William W."/>
        </authorList>
    </citation>
    <scope>NUCLEOTIDE SEQUENCE [LARGE SCALE GENOMIC DNA]</scope>
</reference>
<gene>
    <name evidence="3" type="ORF">PMEA_00027005</name>
</gene>
<evidence type="ECO:0000259" key="2">
    <source>
        <dbReference type="Pfam" id="PF20499"/>
    </source>
</evidence>
<dbReference type="AlphaFoldDB" id="A0AAU9XN96"/>
<feature type="region of interest" description="Disordered" evidence="1">
    <location>
        <begin position="135"/>
        <end position="162"/>
    </location>
</feature>
<sequence length="1137" mass="128061">MARMPKFRRFSNGDLVLNYTREANEVFKRNSEQQDQVISKPPEEVKKLAIEAVKKRKGDVQNELDVQGEYLLQFGKYRGQSFRWMLENALGYIGWFVDNICNEKVTNSPISQNKAALKKYVESFQEGRDVVALKRKQREDKEAKKQHNSPQPSQNSASKQVVSPLAAGLASGHISTEKYLSRVASTTGVEKFKPTIPVSVRKRKPKTPSATVTSTSTITQDVDDEELCAFADQEEENLDASQSIQAPELEEPVPLVPEVIEMPEAQPEQVLTASVALPSSVRNEGHPLLPDGWLKTLPKADHLWVSQALFTTNNKGKAKLDFSRVNKLWWDPPQPSFLSTQPPQLDRYFAQRLLLWMPRKLWKVTLYCPHEGCDRKLLTSAGIYSTVRQVIDIDSNYNLAAEYLECRHCKRKVISWSPEIIKQLDTGHQLQFPVLLTYQYACDVRVIRLLRNRGLGNSSTQLQKKLTEEHSEKWLQKSAQYLTDCKYFANAFKSGLTGPLNFQEPPEFVPVPKYKWLLTVYALDIMARMDYVKASITSVYGRILQMDSTKKIVRKLAGGSTGTASWATNVGNENGQVLMSVMTVNEGTGLENMANGLMRRYSLAGISPPEVLYVDRDCCSTGKAKKLFSLWDNLVIRLDIWHFMRRIAAGCNVEAHPLYSVFVSCLSQCIFQWSKEDLDLLKSAKRGQLQIQGVADPSDAAIIENITRRELALHCRRRTRGIVDTTTMIYDLLLTFTGPQGCDTTGVPLLDKTRVWEIWDNQKHHIPCIQDPEGVQLYTKTGVLTKGGVQLPTYRCARGSTSLESFHLHINKFIPGTSASDIHFQAYLLDGLMRWNSDHASAAVSSTELGSESYSGLLIHAVNELSEDVLGKKIKPNVQNIGIYTGEMIGVEYLFNQTGEILKDNTLVDENMTQQEEEPLSDVNPDQIDEGSNEDEDETIAPAEQVFTVPSGLPQRTEPAASKTPLPAAIPLPPSLPQVNYPVPFKFVLPTITTGTAVLRGQTSKACQPMPILPAPVPSVPFLQPPTVVRRFPPVPIQSKIQIQHHQPQSWQQKSQSQPSANPKQKDETRTTQEPKTSSSHKRSLYNMVCPKCGKKKDPENHKQYFGNWHCNTMTESFETWRENLKKNKGYKKKKTD</sequence>
<feature type="domain" description="DUF6729" evidence="2">
    <location>
        <begin position="293"/>
        <end position="526"/>
    </location>
</feature>
<dbReference type="PANTHER" id="PTHR24401">
    <property type="entry name" value="SI:CH211-243P7.3-RELATED"/>
    <property type="match status" value="1"/>
</dbReference>
<dbReference type="Proteomes" id="UP001159428">
    <property type="component" value="Unassembled WGS sequence"/>
</dbReference>
<evidence type="ECO:0000313" key="3">
    <source>
        <dbReference type="EMBL" id="CAH3152835.1"/>
    </source>
</evidence>
<feature type="compositionally biased region" description="Acidic residues" evidence="1">
    <location>
        <begin position="927"/>
        <end position="937"/>
    </location>
</feature>
<feature type="compositionally biased region" description="Basic and acidic residues" evidence="1">
    <location>
        <begin position="1064"/>
        <end position="1073"/>
    </location>
</feature>
<feature type="compositionally biased region" description="Low complexity" evidence="1">
    <location>
        <begin position="1041"/>
        <end position="1060"/>
    </location>
</feature>
<dbReference type="EMBL" id="CALNXJ010000052">
    <property type="protein sequence ID" value="CAH3152835.1"/>
    <property type="molecule type" value="Genomic_DNA"/>
</dbReference>
<evidence type="ECO:0000256" key="1">
    <source>
        <dbReference type="SAM" id="MobiDB-lite"/>
    </source>
</evidence>
<feature type="region of interest" description="Disordered" evidence="1">
    <location>
        <begin position="1040"/>
        <end position="1083"/>
    </location>
</feature>
<comment type="caution">
    <text evidence="3">The sequence shown here is derived from an EMBL/GenBank/DDBJ whole genome shotgun (WGS) entry which is preliminary data.</text>
</comment>
<evidence type="ECO:0000313" key="4">
    <source>
        <dbReference type="Proteomes" id="UP001159428"/>
    </source>
</evidence>
<dbReference type="Pfam" id="PF20499">
    <property type="entry name" value="DUF6729"/>
    <property type="match status" value="1"/>
</dbReference>
<feature type="compositionally biased region" description="Polar residues" evidence="1">
    <location>
        <begin position="148"/>
        <end position="161"/>
    </location>
</feature>
<dbReference type="PANTHER" id="PTHR24401:SF29">
    <property type="entry name" value="SI:CH211-243P7.3-RELATED"/>
    <property type="match status" value="1"/>
</dbReference>
<proteinExistence type="predicted"/>
<accession>A0AAU9XN96</accession>
<feature type="compositionally biased region" description="Basic and acidic residues" evidence="1">
    <location>
        <begin position="135"/>
        <end position="145"/>
    </location>
</feature>
<feature type="region of interest" description="Disordered" evidence="1">
    <location>
        <begin position="914"/>
        <end position="937"/>
    </location>
</feature>
<protein>
    <recommendedName>
        <fullName evidence="2">DUF6729 domain-containing protein</fullName>
    </recommendedName>
</protein>
<keyword evidence="4" id="KW-1185">Reference proteome</keyword>
<organism evidence="3 4">
    <name type="scientific">Pocillopora meandrina</name>
    <dbReference type="NCBI Taxonomy" id="46732"/>
    <lineage>
        <taxon>Eukaryota</taxon>
        <taxon>Metazoa</taxon>
        <taxon>Cnidaria</taxon>
        <taxon>Anthozoa</taxon>
        <taxon>Hexacorallia</taxon>
        <taxon>Scleractinia</taxon>
        <taxon>Astrocoeniina</taxon>
        <taxon>Pocilloporidae</taxon>
        <taxon>Pocillopora</taxon>
    </lineage>
</organism>
<name>A0AAU9XN96_9CNID</name>